<reference evidence="1" key="2">
    <citation type="submission" date="2020-09" db="EMBL/GenBank/DDBJ databases">
        <authorList>
            <person name="Kittiwongwattana C."/>
        </authorList>
    </citation>
    <scope>NUCLEOTIDE SEQUENCE</scope>
    <source>
        <strain evidence="4">1303</strain>
        <strain evidence="1">1310</strain>
    </source>
</reference>
<dbReference type="AlphaFoldDB" id="A0AAE6ZMM4"/>
<dbReference type="Proteomes" id="UP000503144">
    <property type="component" value="Chromosome"/>
</dbReference>
<organism evidence="1 3">
    <name type="scientific">Chitinophaga oryzae</name>
    <dbReference type="NCBI Taxonomy" id="2725414"/>
    <lineage>
        <taxon>Bacteria</taxon>
        <taxon>Pseudomonadati</taxon>
        <taxon>Bacteroidota</taxon>
        <taxon>Chitinophagia</taxon>
        <taxon>Chitinophagales</taxon>
        <taxon>Chitinophagaceae</taxon>
        <taxon>Chitinophaga</taxon>
    </lineage>
</organism>
<dbReference type="Pfam" id="PF07173">
    <property type="entry name" value="GRDP-like"/>
    <property type="match status" value="1"/>
</dbReference>
<name>A0AAE6ZMM4_9BACT</name>
<protein>
    <submittedName>
        <fullName evidence="1">Glycine-rich domain-containing protein-like</fullName>
    </submittedName>
</protein>
<keyword evidence="4" id="KW-1185">Reference proteome</keyword>
<evidence type="ECO:0000313" key="3">
    <source>
        <dbReference type="Proteomes" id="UP000502421"/>
    </source>
</evidence>
<dbReference type="RefSeq" id="WP_168808806.1">
    <property type="nucleotide sequence ID" value="NZ_CP051204.2"/>
</dbReference>
<accession>A0AAE6ZMM4</accession>
<dbReference type="PANTHER" id="PTHR34365">
    <property type="entry name" value="ENOLASE (DUF1399)"/>
    <property type="match status" value="1"/>
</dbReference>
<gene>
    <name evidence="2" type="ORF">HF324_26060</name>
    <name evidence="1" type="ORF">HF329_26190</name>
</gene>
<dbReference type="Proteomes" id="UP000502421">
    <property type="component" value="Chromosome"/>
</dbReference>
<reference evidence="3" key="1">
    <citation type="submission" date="2020-04" db="EMBL/GenBank/DDBJ databases">
        <authorList>
            <person name="Kittiwongwattana C."/>
        </authorList>
    </citation>
    <scope>NUCLEOTIDE SEQUENCE [LARGE SCALE GENOMIC DNA]</scope>
    <source>
        <strain evidence="2 4">1303</strain>
        <strain evidence="3">1310</strain>
    </source>
</reference>
<sequence length="160" mass="18740">METMSSSNSLIAPFMEDINRIDFTMVKLKLQEPPYEGHGWSASQADIAEIEYKRFLALKRKYPEKDIVPHRDVDLFWHQHILDTENYAKDCEAIFGFFLHHYPYFGMNGPEDEQNLIDAFEETKKLYAKAFNAEYLAKPAKPKRCLAPKCRTQCKPVKCR</sequence>
<evidence type="ECO:0000313" key="4">
    <source>
        <dbReference type="Proteomes" id="UP000503144"/>
    </source>
</evidence>
<dbReference type="KEGG" id="coy:HF329_26190"/>
<dbReference type="EMBL" id="CP051205">
    <property type="protein sequence ID" value="QJB34600.1"/>
    <property type="molecule type" value="Genomic_DNA"/>
</dbReference>
<evidence type="ECO:0000313" key="1">
    <source>
        <dbReference type="EMBL" id="QJB34600.1"/>
    </source>
</evidence>
<dbReference type="EMBL" id="CP051204">
    <property type="protein sequence ID" value="QJB41120.1"/>
    <property type="molecule type" value="Genomic_DNA"/>
</dbReference>
<proteinExistence type="predicted"/>
<dbReference type="InterPro" id="IPR009836">
    <property type="entry name" value="GRDP-like"/>
</dbReference>
<evidence type="ECO:0000313" key="2">
    <source>
        <dbReference type="EMBL" id="QJB41120.1"/>
    </source>
</evidence>
<dbReference type="PANTHER" id="PTHR34365:SF7">
    <property type="entry name" value="GLYCINE-RICH DOMAIN-CONTAINING PROTEIN 1"/>
    <property type="match status" value="1"/>
</dbReference>